<dbReference type="HOGENOM" id="CLU_1740311_0_0_1"/>
<evidence type="ECO:0000256" key="1">
    <source>
        <dbReference type="ARBA" id="ARBA00006484"/>
    </source>
</evidence>
<protein>
    <recommendedName>
        <fullName evidence="4">Short chain dehydrogenase</fullName>
    </recommendedName>
</protein>
<accession>A0A0D2HT52</accession>
<dbReference type="Gene3D" id="3.40.50.720">
    <property type="entry name" value="NAD(P)-binding Rossmann-like Domain"/>
    <property type="match status" value="1"/>
</dbReference>
<evidence type="ECO:0008006" key="4">
    <source>
        <dbReference type="Google" id="ProtNLM"/>
    </source>
</evidence>
<evidence type="ECO:0000313" key="3">
    <source>
        <dbReference type="Proteomes" id="UP000053789"/>
    </source>
</evidence>
<dbReference type="CDD" id="cd05233">
    <property type="entry name" value="SDR_c"/>
    <property type="match status" value="1"/>
</dbReference>
<dbReference type="InterPro" id="IPR036291">
    <property type="entry name" value="NAD(P)-bd_dom_sf"/>
</dbReference>
<name>A0A0D2HT52_CLAB1</name>
<keyword evidence="3" id="KW-1185">Reference proteome</keyword>
<gene>
    <name evidence="2" type="ORF">Z519_02044</name>
</gene>
<sequence>MKALGTLKSDRAIVNIARMASLKHDPDVYADRSSKAANAHFTQSVAKDVSKFGIRVNAVSPGMSRYTDVSDLPSVRDVKISQLSHHTIRSTATPMLREFTGGKEAQLDDWKSRGWEVIEPDDVARVVVRLLSEDSRSVFAANLNIGAALP</sequence>
<dbReference type="VEuPathDB" id="FungiDB:Z519_02044"/>
<organism evidence="2 3">
    <name type="scientific">Cladophialophora bantiana (strain ATCC 10958 / CBS 173.52 / CDC B-1940 / NIH 8579)</name>
    <name type="common">Xylohypha bantiana</name>
    <dbReference type="NCBI Taxonomy" id="1442370"/>
    <lineage>
        <taxon>Eukaryota</taxon>
        <taxon>Fungi</taxon>
        <taxon>Dikarya</taxon>
        <taxon>Ascomycota</taxon>
        <taxon>Pezizomycotina</taxon>
        <taxon>Eurotiomycetes</taxon>
        <taxon>Chaetothyriomycetidae</taxon>
        <taxon>Chaetothyriales</taxon>
        <taxon>Herpotrichiellaceae</taxon>
        <taxon>Cladophialophora</taxon>
    </lineage>
</organism>
<reference evidence="2" key="1">
    <citation type="submission" date="2015-01" db="EMBL/GenBank/DDBJ databases">
        <title>The Genome Sequence of Cladophialophora bantiana CBS 173.52.</title>
        <authorList>
            <consortium name="The Broad Institute Genomics Platform"/>
            <person name="Cuomo C."/>
            <person name="de Hoog S."/>
            <person name="Gorbushina A."/>
            <person name="Stielow B."/>
            <person name="Teixiera M."/>
            <person name="Abouelleil A."/>
            <person name="Chapman S.B."/>
            <person name="Priest M."/>
            <person name="Young S.K."/>
            <person name="Wortman J."/>
            <person name="Nusbaum C."/>
            <person name="Birren B."/>
        </authorList>
    </citation>
    <scope>NUCLEOTIDE SEQUENCE [LARGE SCALE GENOMIC DNA]</scope>
    <source>
        <strain evidence="2">CBS 173.52</strain>
    </source>
</reference>
<dbReference type="Pfam" id="PF13561">
    <property type="entry name" value="adh_short_C2"/>
    <property type="match status" value="1"/>
</dbReference>
<comment type="similarity">
    <text evidence="1">Belongs to the short-chain dehydrogenases/reductases (SDR) family.</text>
</comment>
<dbReference type="SUPFAM" id="SSF51735">
    <property type="entry name" value="NAD(P)-binding Rossmann-fold domains"/>
    <property type="match status" value="1"/>
</dbReference>
<dbReference type="OrthoDB" id="1669814at2759"/>
<dbReference type="EMBL" id="KN846982">
    <property type="protein sequence ID" value="KIW96653.1"/>
    <property type="molecule type" value="Genomic_DNA"/>
</dbReference>
<dbReference type="GeneID" id="27694972"/>
<proteinExistence type="inferred from homology"/>
<dbReference type="PANTHER" id="PTHR42760">
    <property type="entry name" value="SHORT-CHAIN DEHYDROGENASES/REDUCTASES FAMILY MEMBER"/>
    <property type="match status" value="1"/>
</dbReference>
<dbReference type="RefSeq" id="XP_016623322.1">
    <property type="nucleotide sequence ID" value="XM_016759801.1"/>
</dbReference>
<dbReference type="AlphaFoldDB" id="A0A0D2HT52"/>
<dbReference type="Proteomes" id="UP000053789">
    <property type="component" value="Unassembled WGS sequence"/>
</dbReference>
<dbReference type="InterPro" id="IPR002347">
    <property type="entry name" value="SDR_fam"/>
</dbReference>
<dbReference type="GO" id="GO:0016616">
    <property type="term" value="F:oxidoreductase activity, acting on the CH-OH group of donors, NAD or NADP as acceptor"/>
    <property type="evidence" value="ECO:0007669"/>
    <property type="project" value="TreeGrafter"/>
</dbReference>
<evidence type="ECO:0000313" key="2">
    <source>
        <dbReference type="EMBL" id="KIW96653.1"/>
    </source>
</evidence>